<protein>
    <submittedName>
        <fullName evidence="1">Uncharacterized protein</fullName>
    </submittedName>
</protein>
<dbReference type="EMBL" id="BNCP01000092">
    <property type="protein sequence ID" value="GIL93253.1"/>
    <property type="molecule type" value="Genomic_DNA"/>
</dbReference>
<proteinExistence type="predicted"/>
<reference evidence="1" key="1">
    <citation type="journal article" date="2021" name="Proc. Natl. Acad. Sci. U.S.A.">
        <title>Three genomes in the algal genus Volvox reveal the fate of a haploid sex-determining region after a transition to homothallism.</title>
        <authorList>
            <person name="Yamamoto K."/>
            <person name="Hamaji T."/>
            <person name="Kawai-Toyooka H."/>
            <person name="Matsuzaki R."/>
            <person name="Takahashi F."/>
            <person name="Nishimura Y."/>
            <person name="Kawachi M."/>
            <person name="Noguchi H."/>
            <person name="Minakuchi Y."/>
            <person name="Umen J.G."/>
            <person name="Toyoda A."/>
            <person name="Nozaki H."/>
        </authorList>
    </citation>
    <scope>NUCLEOTIDE SEQUENCE</scope>
    <source>
        <strain evidence="1">NIES-3786</strain>
    </source>
</reference>
<accession>A0A8J4D6Y7</accession>
<dbReference type="Proteomes" id="UP000747110">
    <property type="component" value="Unassembled WGS sequence"/>
</dbReference>
<name>A0A8J4D6Y7_9CHLO</name>
<organism evidence="1 2">
    <name type="scientific">Volvox reticuliferus</name>
    <dbReference type="NCBI Taxonomy" id="1737510"/>
    <lineage>
        <taxon>Eukaryota</taxon>
        <taxon>Viridiplantae</taxon>
        <taxon>Chlorophyta</taxon>
        <taxon>core chlorophytes</taxon>
        <taxon>Chlorophyceae</taxon>
        <taxon>CS clade</taxon>
        <taxon>Chlamydomonadales</taxon>
        <taxon>Volvocaceae</taxon>
        <taxon>Volvox</taxon>
    </lineage>
</organism>
<evidence type="ECO:0000313" key="1">
    <source>
        <dbReference type="EMBL" id="GIL93253.1"/>
    </source>
</evidence>
<sequence length="123" mass="13251">MGVTYHVNPFSCIEELAAACPGVLVPVRCGSLLPPHHTPVSLVRPDSVVIFRCISLRQPGRAAWTWLPQCPAPGGDGNEHLTVRDVAILLDTRWGHNTLPQASTTAVRRANSTAADLPKLRVS</sequence>
<comment type="caution">
    <text evidence="1">The sequence shown here is derived from an EMBL/GenBank/DDBJ whole genome shotgun (WGS) entry which is preliminary data.</text>
</comment>
<keyword evidence="2" id="KW-1185">Reference proteome</keyword>
<dbReference type="AlphaFoldDB" id="A0A8J4D6Y7"/>
<evidence type="ECO:0000313" key="2">
    <source>
        <dbReference type="Proteomes" id="UP000747110"/>
    </source>
</evidence>
<gene>
    <name evidence="1" type="ORF">Vretifemale_20674</name>
</gene>
<dbReference type="OrthoDB" id="2309723at2759"/>